<keyword evidence="2" id="KW-1185">Reference proteome</keyword>
<organism evidence="1 2">
    <name type="scientific">Paraglaciecola arctica BSs20135</name>
    <dbReference type="NCBI Taxonomy" id="493475"/>
    <lineage>
        <taxon>Bacteria</taxon>
        <taxon>Pseudomonadati</taxon>
        <taxon>Pseudomonadota</taxon>
        <taxon>Gammaproteobacteria</taxon>
        <taxon>Alteromonadales</taxon>
        <taxon>Alteromonadaceae</taxon>
        <taxon>Paraglaciecola</taxon>
    </lineage>
</organism>
<evidence type="ECO:0000313" key="2">
    <source>
        <dbReference type="Proteomes" id="UP000006327"/>
    </source>
</evidence>
<protein>
    <recommendedName>
        <fullName evidence="3">Beta-ketoacyl synthase N-terminal domain-containing protein</fullName>
    </recommendedName>
</protein>
<proteinExistence type="predicted"/>
<dbReference type="RefSeq" id="WP_007615568.1">
    <property type="nucleotide sequence ID" value="NZ_BAEO01000002.1"/>
</dbReference>
<dbReference type="Proteomes" id="UP000006327">
    <property type="component" value="Unassembled WGS sequence"/>
</dbReference>
<dbReference type="STRING" id="493475.GARC_0112"/>
<gene>
    <name evidence="1" type="ORF">GARC_0112</name>
</gene>
<dbReference type="OrthoDB" id="6386115at2"/>
<comment type="caution">
    <text evidence="1">The sequence shown here is derived from an EMBL/GenBank/DDBJ whole genome shotgun (WGS) entry which is preliminary data.</text>
</comment>
<reference evidence="1 2" key="1">
    <citation type="journal article" date="2017" name="Antonie Van Leeuwenhoek">
        <title>Rhizobium rhizosphaerae sp. nov., a novel species isolated from rice rhizosphere.</title>
        <authorList>
            <person name="Zhao J.J."/>
            <person name="Zhang J."/>
            <person name="Zhang R.J."/>
            <person name="Zhang C.W."/>
            <person name="Yin H.Q."/>
            <person name="Zhang X.X."/>
        </authorList>
    </citation>
    <scope>NUCLEOTIDE SEQUENCE [LARGE SCALE GENOMIC DNA]</scope>
    <source>
        <strain evidence="1 2">BSs20135</strain>
    </source>
</reference>
<evidence type="ECO:0000313" key="1">
    <source>
        <dbReference type="EMBL" id="GAC17094.1"/>
    </source>
</evidence>
<name>K6X8Y5_9ALTE</name>
<accession>K6X8Y5</accession>
<sequence length="198" mass="22478">MKMTLFNYAYFSHSRALDNKSLRQQVKQKYALGVRRLDNFTLCALAAVAELGTEIQAYKKLSLISCAQYFSIELIQQMLLDLKQNRAIRPLDFVATVGNAANFYIAKEFSIDGSNLFIGADEDALTKSLLLSSLELNADKEAAVILLIWQETEQERFCHALLLGDTQEQHNKYAYQPNLKYIDELSTMDLPVVLEVNL</sequence>
<dbReference type="AlphaFoldDB" id="K6X8Y5"/>
<evidence type="ECO:0008006" key="3">
    <source>
        <dbReference type="Google" id="ProtNLM"/>
    </source>
</evidence>
<dbReference type="EMBL" id="BAEO01000002">
    <property type="protein sequence ID" value="GAC17094.1"/>
    <property type="molecule type" value="Genomic_DNA"/>
</dbReference>
<dbReference type="eggNOG" id="ENOG5032S6Q">
    <property type="taxonomic scope" value="Bacteria"/>
</dbReference>